<dbReference type="CDD" id="cd16151">
    <property type="entry name" value="sulfatase_like"/>
    <property type="match status" value="1"/>
</dbReference>
<dbReference type="InterPro" id="IPR017850">
    <property type="entry name" value="Alkaline_phosphatase_core_sf"/>
</dbReference>
<dbReference type="PANTHER" id="PTHR42693">
    <property type="entry name" value="ARYLSULFATASE FAMILY MEMBER"/>
    <property type="match status" value="1"/>
</dbReference>
<organism evidence="5 6">
    <name type="scientific">Cyclobacterium amurskyense</name>
    <dbReference type="NCBI Taxonomy" id="320787"/>
    <lineage>
        <taxon>Bacteria</taxon>
        <taxon>Pseudomonadati</taxon>
        <taxon>Bacteroidota</taxon>
        <taxon>Cytophagia</taxon>
        <taxon>Cytophagales</taxon>
        <taxon>Cyclobacteriaceae</taxon>
        <taxon>Cyclobacterium</taxon>
    </lineage>
</organism>
<dbReference type="PANTHER" id="PTHR42693:SF53">
    <property type="entry name" value="ENDO-4-O-SULFATASE"/>
    <property type="match status" value="1"/>
</dbReference>
<gene>
    <name evidence="5" type="ORF">CA2015_2444</name>
</gene>
<dbReference type="InterPro" id="IPR000917">
    <property type="entry name" value="Sulfatase_N"/>
</dbReference>
<feature type="domain" description="Sulfatase N-terminal" evidence="4">
    <location>
        <begin position="40"/>
        <end position="347"/>
    </location>
</feature>
<dbReference type="AlphaFoldDB" id="A0A0H4PBN3"/>
<evidence type="ECO:0000256" key="3">
    <source>
        <dbReference type="SAM" id="MobiDB-lite"/>
    </source>
</evidence>
<dbReference type="Pfam" id="PF00884">
    <property type="entry name" value="Sulfatase"/>
    <property type="match status" value="1"/>
</dbReference>
<sequence length="495" mass="56033">MLHLIHDKIYPMKTALFFFSLLLLSSCKQESQTETKETPPNIILIMVDDLGKEWVSHYGAEDISTPNIDALAKSGVTFNNVYSMPQCTPTRVTLLTGQYPFKHGWVNHWDVPRWGGGAHFDETMNPSIGIAMKEAGYTTCIAGKWQIDDFRVEPDALLRNGFDEFCMWTGYESGIKASANRYQDPYIFTKEGSKTHKGAFGPDVFKDFIIDFIDHNKKSPMFIYFPMVLTHTPFVNTPTDSATDNLGKHKAMVKYTDRITGEIIQALENAGIRDNTIVLWTTDNGTTGAITGKRNGLKVQGGKAKTIEPGISAPFIASWPGKIKGNRISNALIDFTDFYPTFLDLAGQAVQREQTINGKTYEIDGYSFKDVLLKNVDESKREWILGMGGGNNAALTQNGVENQYLFRDRVLRNKKYKLYINSNREPEAFFDLLQDAEESNNLIDSLNSEERKSNFKQLYEVIATFPEKDHDPKYLPNPSQAWDVEVTEESQLWKK</sequence>
<comment type="similarity">
    <text evidence="1">Belongs to the sulfatase family.</text>
</comment>
<dbReference type="Gene3D" id="3.40.720.10">
    <property type="entry name" value="Alkaline Phosphatase, subunit A"/>
    <property type="match status" value="1"/>
</dbReference>
<feature type="region of interest" description="Disordered" evidence="3">
    <location>
        <begin position="468"/>
        <end position="495"/>
    </location>
</feature>
<evidence type="ECO:0000256" key="1">
    <source>
        <dbReference type="ARBA" id="ARBA00008779"/>
    </source>
</evidence>
<evidence type="ECO:0000313" key="5">
    <source>
        <dbReference type="EMBL" id="AKP51856.1"/>
    </source>
</evidence>
<dbReference type="InterPro" id="IPR050738">
    <property type="entry name" value="Sulfatase"/>
</dbReference>
<reference evidence="5 6" key="1">
    <citation type="submission" date="2015-07" db="EMBL/GenBank/DDBJ databases">
        <authorList>
            <person name="Kim K.M."/>
        </authorList>
    </citation>
    <scope>NUCLEOTIDE SEQUENCE [LARGE SCALE GENOMIC DNA]</scope>
    <source>
        <strain evidence="5 6">KCTC 12363</strain>
    </source>
</reference>
<dbReference type="EMBL" id="CP012040">
    <property type="protein sequence ID" value="AKP51856.1"/>
    <property type="molecule type" value="Genomic_DNA"/>
</dbReference>
<dbReference type="KEGG" id="camu:CA2015_2444"/>
<dbReference type="Proteomes" id="UP000036520">
    <property type="component" value="Chromosome"/>
</dbReference>
<dbReference type="PATRIC" id="fig|320787.5.peg.2681"/>
<protein>
    <submittedName>
        <fullName evidence="5">Arylsulfatase</fullName>
    </submittedName>
</protein>
<name>A0A0H4PBN3_9BACT</name>
<evidence type="ECO:0000256" key="2">
    <source>
        <dbReference type="ARBA" id="ARBA00022801"/>
    </source>
</evidence>
<dbReference type="SUPFAM" id="SSF53649">
    <property type="entry name" value="Alkaline phosphatase-like"/>
    <property type="match status" value="1"/>
</dbReference>
<evidence type="ECO:0000313" key="6">
    <source>
        <dbReference type="Proteomes" id="UP000036520"/>
    </source>
</evidence>
<keyword evidence="6" id="KW-1185">Reference proteome</keyword>
<keyword evidence="2" id="KW-0378">Hydrolase</keyword>
<evidence type="ECO:0000259" key="4">
    <source>
        <dbReference type="Pfam" id="PF00884"/>
    </source>
</evidence>
<dbReference type="GO" id="GO:0004065">
    <property type="term" value="F:arylsulfatase activity"/>
    <property type="evidence" value="ECO:0007669"/>
    <property type="project" value="TreeGrafter"/>
</dbReference>
<accession>A0A0H4PBN3</accession>
<proteinExistence type="inferred from homology"/>
<dbReference type="STRING" id="320787.CA2015_2444"/>